<protein>
    <submittedName>
        <fullName evidence="2">Uncharacterized protein</fullName>
    </submittedName>
</protein>
<sequence length="135" mass="14533">MTIARCRFISGTVCATAMLAAAFNVFALDCPAPPVQSNKDWETSVRAEVAKIGPVTGSQLETRVKSATNDLMGKLPGADRLYLEQMMFSAYCSALRGDNSISESAKARQILEYRRELNKSLAAAAPPAQAPRPLP</sequence>
<evidence type="ECO:0000256" key="1">
    <source>
        <dbReference type="SAM" id="SignalP"/>
    </source>
</evidence>
<feature type="chain" id="PRO_5045620684" evidence="1">
    <location>
        <begin position="28"/>
        <end position="135"/>
    </location>
</feature>
<organism evidence="2 3">
    <name type="scientific">Nitrosospira multiformis</name>
    <dbReference type="NCBI Taxonomy" id="1231"/>
    <lineage>
        <taxon>Bacteria</taxon>
        <taxon>Pseudomonadati</taxon>
        <taxon>Pseudomonadota</taxon>
        <taxon>Betaproteobacteria</taxon>
        <taxon>Nitrosomonadales</taxon>
        <taxon>Nitrosomonadaceae</taxon>
        <taxon>Nitrosospira</taxon>
    </lineage>
</organism>
<reference evidence="2 3" key="1">
    <citation type="submission" date="2016-10" db="EMBL/GenBank/DDBJ databases">
        <authorList>
            <person name="Varghese N."/>
            <person name="Submissions S."/>
        </authorList>
    </citation>
    <scope>NUCLEOTIDE SEQUENCE [LARGE SCALE GENOMIC DNA]</scope>
    <source>
        <strain evidence="2 3">Nl1</strain>
    </source>
</reference>
<feature type="signal peptide" evidence="1">
    <location>
        <begin position="1"/>
        <end position="27"/>
    </location>
</feature>
<gene>
    <name evidence="2" type="ORF">SAMN05216402_2212</name>
</gene>
<evidence type="ECO:0000313" key="3">
    <source>
        <dbReference type="Proteomes" id="UP000183471"/>
    </source>
</evidence>
<evidence type="ECO:0000313" key="2">
    <source>
        <dbReference type="EMBL" id="SDQ76890.1"/>
    </source>
</evidence>
<dbReference type="EMBL" id="FNKY01000001">
    <property type="protein sequence ID" value="SDQ76890.1"/>
    <property type="molecule type" value="Genomic_DNA"/>
</dbReference>
<accession>A0ABY0TFW6</accession>
<name>A0ABY0TFW6_9PROT</name>
<keyword evidence="3" id="KW-1185">Reference proteome</keyword>
<dbReference type="RefSeq" id="WP_074632404.1">
    <property type="nucleotide sequence ID" value="NZ_FNKY01000001.1"/>
</dbReference>
<proteinExistence type="predicted"/>
<dbReference type="Proteomes" id="UP000183471">
    <property type="component" value="Unassembled WGS sequence"/>
</dbReference>
<comment type="caution">
    <text evidence="2">The sequence shown here is derived from an EMBL/GenBank/DDBJ whole genome shotgun (WGS) entry which is preliminary data.</text>
</comment>
<keyword evidence="1" id="KW-0732">Signal</keyword>